<protein>
    <submittedName>
        <fullName evidence="1">Uncharacterized protein</fullName>
    </submittedName>
</protein>
<dbReference type="Proteomes" id="UP000646548">
    <property type="component" value="Unassembled WGS sequence"/>
</dbReference>
<proteinExistence type="predicted"/>
<evidence type="ECO:0000313" key="2">
    <source>
        <dbReference type="Proteomes" id="UP000646548"/>
    </source>
</evidence>
<name>A0A834CJG6_ORYME</name>
<comment type="caution">
    <text evidence="1">The sequence shown here is derived from an EMBL/GenBank/DDBJ whole genome shotgun (WGS) entry which is preliminary data.</text>
</comment>
<evidence type="ECO:0000313" key="1">
    <source>
        <dbReference type="EMBL" id="KAF6733597.1"/>
    </source>
</evidence>
<reference evidence="1" key="1">
    <citation type="journal article" name="BMC Genomics">
        <title>Long-read sequencing and de novo genome assembly of marine medaka (Oryzias melastigma).</title>
        <authorList>
            <person name="Liang P."/>
            <person name="Saqib H.S.A."/>
            <person name="Ni X."/>
            <person name="Shen Y."/>
        </authorList>
    </citation>
    <scope>NUCLEOTIDE SEQUENCE</scope>
    <source>
        <strain evidence="1">Bigg-433</strain>
    </source>
</reference>
<sequence length="178" mass="19328">MLRCADEDAGFRAFNGSRCMDGACRAAMKSEPSDMPGREQVLGLHSTQGDGFTLSLIRPAESAQKRAERGGGGEKSSVGFESQVSWGLMTRVWISHQCGGRDERKKQKHIFLRIGVTKLNIKSFDMDAYCINAQKVQVDEGVEAYPTESVTLRCQFTGGGSTKLTQVGGQPSADLTQC</sequence>
<dbReference type="AlphaFoldDB" id="A0A834CJG6"/>
<accession>A0A834CJG6</accession>
<dbReference type="EMBL" id="WKFB01000155">
    <property type="protein sequence ID" value="KAF6733597.1"/>
    <property type="molecule type" value="Genomic_DNA"/>
</dbReference>
<gene>
    <name evidence="1" type="ORF">FQA47_024991</name>
</gene>
<organism evidence="1 2">
    <name type="scientific">Oryzias melastigma</name>
    <name type="common">Marine medaka</name>
    <dbReference type="NCBI Taxonomy" id="30732"/>
    <lineage>
        <taxon>Eukaryota</taxon>
        <taxon>Metazoa</taxon>
        <taxon>Chordata</taxon>
        <taxon>Craniata</taxon>
        <taxon>Vertebrata</taxon>
        <taxon>Euteleostomi</taxon>
        <taxon>Actinopterygii</taxon>
        <taxon>Neopterygii</taxon>
        <taxon>Teleostei</taxon>
        <taxon>Neoteleostei</taxon>
        <taxon>Acanthomorphata</taxon>
        <taxon>Ovalentaria</taxon>
        <taxon>Atherinomorphae</taxon>
        <taxon>Beloniformes</taxon>
        <taxon>Adrianichthyidae</taxon>
        <taxon>Oryziinae</taxon>
        <taxon>Oryzias</taxon>
    </lineage>
</organism>